<dbReference type="InterPro" id="IPR039646">
    <property type="entry name" value="ZNHIT2"/>
</dbReference>
<dbReference type="WBParaSite" id="PSAMB.scaffold12size138133.g175.t1">
    <property type="protein sequence ID" value="PSAMB.scaffold12size138133.g175.t1"/>
    <property type="gene ID" value="PSAMB.scaffold12size138133.g175"/>
</dbReference>
<dbReference type="AlphaFoldDB" id="A0A914UVS0"/>
<evidence type="ECO:0000313" key="3">
    <source>
        <dbReference type="Proteomes" id="UP000887566"/>
    </source>
</evidence>
<reference evidence="4" key="1">
    <citation type="submission" date="2022-11" db="UniProtKB">
        <authorList>
            <consortium name="WormBaseParasite"/>
        </authorList>
    </citation>
    <scope>IDENTIFICATION</scope>
</reference>
<dbReference type="Pfam" id="PF04438">
    <property type="entry name" value="zf-HIT"/>
    <property type="match status" value="1"/>
</dbReference>
<dbReference type="PANTHER" id="PTHR15555">
    <property type="entry name" value="ZINC FINGER HIT DOMAIN CONTAINING PROTEIN 2 PROTEIN FON -RELATED"/>
    <property type="match status" value="1"/>
</dbReference>
<evidence type="ECO:0000256" key="1">
    <source>
        <dbReference type="PROSITE-ProRule" id="PRU00453"/>
    </source>
</evidence>
<name>A0A914UVS0_9BILA</name>
<keyword evidence="1" id="KW-0862">Zinc</keyword>
<dbReference type="PROSITE" id="PS51083">
    <property type="entry name" value="ZF_HIT"/>
    <property type="match status" value="1"/>
</dbReference>
<evidence type="ECO:0000313" key="4">
    <source>
        <dbReference type="WBParaSite" id="PSAMB.scaffold12size138133.g175.t1"/>
    </source>
</evidence>
<evidence type="ECO:0000259" key="2">
    <source>
        <dbReference type="PROSITE" id="PS51083"/>
    </source>
</evidence>
<proteinExistence type="predicted"/>
<organism evidence="3 4">
    <name type="scientific">Plectus sambesii</name>
    <dbReference type="NCBI Taxonomy" id="2011161"/>
    <lineage>
        <taxon>Eukaryota</taxon>
        <taxon>Metazoa</taxon>
        <taxon>Ecdysozoa</taxon>
        <taxon>Nematoda</taxon>
        <taxon>Chromadorea</taxon>
        <taxon>Plectida</taxon>
        <taxon>Plectina</taxon>
        <taxon>Plectoidea</taxon>
        <taxon>Plectidae</taxon>
        <taxon>Plectus</taxon>
    </lineage>
</organism>
<feature type="domain" description="HIT-type" evidence="2">
    <location>
        <begin position="9"/>
        <end position="43"/>
    </location>
</feature>
<dbReference type="GO" id="GO:0008270">
    <property type="term" value="F:zinc ion binding"/>
    <property type="evidence" value="ECO:0007669"/>
    <property type="project" value="UniProtKB-UniRule"/>
</dbReference>
<dbReference type="Proteomes" id="UP000887566">
    <property type="component" value="Unplaced"/>
</dbReference>
<dbReference type="InterPro" id="IPR007529">
    <property type="entry name" value="Znf_HIT"/>
</dbReference>
<dbReference type="CDD" id="cd23024">
    <property type="entry name" value="zf-HIT_ZNHIT2-3"/>
    <property type="match status" value="1"/>
</dbReference>
<dbReference type="PANTHER" id="PTHR15555:SF0">
    <property type="entry name" value="ZINC FINGER HIT DOMAIN-CONTAINING PROTEIN 2"/>
    <property type="match status" value="1"/>
</dbReference>
<dbReference type="Gene3D" id="3.30.60.190">
    <property type="match status" value="1"/>
</dbReference>
<protein>
    <submittedName>
        <fullName evidence="4">HIT-type domain-containing protein</fullName>
    </submittedName>
</protein>
<sequence length="174" mass="19327">MATDAAASCAICSATKNELYICPKCQVKYCSLACYRDEKHQQCSEQFYRQCVESELSGKRTDRPLNEDLNRMMMGHAGRSGIPLVEDGDSDDCDDISDDGYIAEVVSDAKGQLDNADEGDLDRKLVSLGVGTEFDSLLAALTPSERRRFEQLAEEYETEQSGLTQSVFSKQRLN</sequence>
<dbReference type="SUPFAM" id="SSF144232">
    <property type="entry name" value="HIT/MYND zinc finger-like"/>
    <property type="match status" value="1"/>
</dbReference>
<keyword evidence="1" id="KW-0863">Zinc-finger</keyword>
<keyword evidence="1" id="KW-0479">Metal-binding</keyword>
<accession>A0A914UVS0</accession>
<keyword evidence="3" id="KW-1185">Reference proteome</keyword>